<evidence type="ECO:0000313" key="1">
    <source>
        <dbReference type="EMBL" id="QOX62395.1"/>
    </source>
</evidence>
<gene>
    <name evidence="1" type="ORF">FRZ06_02985</name>
</gene>
<protein>
    <submittedName>
        <fullName evidence="1">PspC domain-containing protein</fullName>
    </submittedName>
</protein>
<accession>A0ACD1A7T3</accession>
<reference evidence="1" key="1">
    <citation type="submission" date="2019-08" db="EMBL/GenBank/DDBJ databases">
        <title>Genome sequence of Clostridiales bacterium MT110.</title>
        <authorList>
            <person name="Cao J."/>
        </authorList>
    </citation>
    <scope>NUCLEOTIDE SEQUENCE</scope>
    <source>
        <strain evidence="1">MT110</strain>
    </source>
</reference>
<dbReference type="Proteomes" id="UP000594014">
    <property type="component" value="Chromosome"/>
</dbReference>
<sequence length="58" mass="6205">MLCRSRNDRVIAGVCGGIADHFGWSATVVRLFFIITGVGILTYVILAIVIPDSPSSLL</sequence>
<evidence type="ECO:0000313" key="2">
    <source>
        <dbReference type="Proteomes" id="UP000594014"/>
    </source>
</evidence>
<name>A0ACD1A7T3_9FIRM</name>
<keyword evidence="2" id="KW-1185">Reference proteome</keyword>
<dbReference type="EMBL" id="CP042469">
    <property type="protein sequence ID" value="QOX62395.1"/>
    <property type="molecule type" value="Genomic_DNA"/>
</dbReference>
<proteinExistence type="predicted"/>
<organism evidence="1 2">
    <name type="scientific">Anoxybacterium hadale</name>
    <dbReference type="NCBI Taxonomy" id="3408580"/>
    <lineage>
        <taxon>Bacteria</taxon>
        <taxon>Bacillati</taxon>
        <taxon>Bacillota</taxon>
        <taxon>Clostridia</taxon>
        <taxon>Peptostreptococcales</taxon>
        <taxon>Anaerovoracaceae</taxon>
        <taxon>Anoxybacterium</taxon>
    </lineage>
</organism>